<dbReference type="Gene3D" id="3.90.76.10">
    <property type="entry name" value="Dipeptide-binding Protein, Domain 1"/>
    <property type="match status" value="1"/>
</dbReference>
<evidence type="ECO:0000256" key="3">
    <source>
        <dbReference type="ARBA" id="ARBA00022729"/>
    </source>
</evidence>
<evidence type="ECO:0000256" key="1">
    <source>
        <dbReference type="ARBA" id="ARBA00004418"/>
    </source>
</evidence>
<evidence type="ECO:0000313" key="5">
    <source>
        <dbReference type="EMBL" id="MXY32788.1"/>
    </source>
</evidence>
<reference evidence="5" key="1">
    <citation type="submission" date="2019-09" db="EMBL/GenBank/DDBJ databases">
        <title>Characterisation of the sponge microbiome using genome-centric metagenomics.</title>
        <authorList>
            <person name="Engelberts J.P."/>
            <person name="Robbins S.J."/>
            <person name="De Goeij J.M."/>
            <person name="Aranda M."/>
            <person name="Bell S.C."/>
            <person name="Webster N.S."/>
        </authorList>
    </citation>
    <scope>NUCLEOTIDE SEQUENCE</scope>
    <source>
        <strain evidence="5">SB0664_bin_43</strain>
    </source>
</reference>
<feature type="domain" description="Solute-binding protein family 5" evidence="4">
    <location>
        <begin position="79"/>
        <end position="432"/>
    </location>
</feature>
<accession>A0A6B0XW63</accession>
<evidence type="ECO:0000256" key="2">
    <source>
        <dbReference type="ARBA" id="ARBA00005695"/>
    </source>
</evidence>
<dbReference type="SUPFAM" id="SSF53850">
    <property type="entry name" value="Periplasmic binding protein-like II"/>
    <property type="match status" value="1"/>
</dbReference>
<gene>
    <name evidence="5" type="ORF">F4Y60_01605</name>
</gene>
<dbReference type="InterPro" id="IPR039424">
    <property type="entry name" value="SBP_5"/>
</dbReference>
<dbReference type="PANTHER" id="PTHR30290">
    <property type="entry name" value="PERIPLASMIC BINDING COMPONENT OF ABC TRANSPORTER"/>
    <property type="match status" value="1"/>
</dbReference>
<dbReference type="InterPro" id="IPR006311">
    <property type="entry name" value="TAT_signal"/>
</dbReference>
<comment type="similarity">
    <text evidence="2">Belongs to the bacterial solute-binding protein 5 family.</text>
</comment>
<keyword evidence="3" id="KW-0732">Signal</keyword>
<dbReference type="PROSITE" id="PS51318">
    <property type="entry name" value="TAT"/>
    <property type="match status" value="1"/>
</dbReference>
<dbReference type="AlphaFoldDB" id="A0A6B0XW63"/>
<comment type="subcellular location">
    <subcellularLocation>
        <location evidence="1">Periplasm</location>
    </subcellularLocation>
</comment>
<name>A0A6B0XW63_9RHOB</name>
<dbReference type="EMBL" id="VXRY01000063">
    <property type="protein sequence ID" value="MXY32788.1"/>
    <property type="molecule type" value="Genomic_DNA"/>
</dbReference>
<dbReference type="GO" id="GO:1904680">
    <property type="term" value="F:peptide transmembrane transporter activity"/>
    <property type="evidence" value="ECO:0007669"/>
    <property type="project" value="TreeGrafter"/>
</dbReference>
<dbReference type="PANTHER" id="PTHR30290:SF38">
    <property type="entry name" value="D,D-DIPEPTIDE-BINDING PERIPLASMIC PROTEIN DDPA-RELATED"/>
    <property type="match status" value="1"/>
</dbReference>
<protein>
    <recommendedName>
        <fullName evidence="4">Solute-binding protein family 5 domain-containing protein</fullName>
    </recommendedName>
</protein>
<dbReference type="Gene3D" id="3.10.105.10">
    <property type="entry name" value="Dipeptide-binding Protein, Domain 3"/>
    <property type="match status" value="1"/>
</dbReference>
<sequence>MEMLTIARRGLLKGAGALAGLTMLPRAARAQQRRDIVVGVQRLPENISPGRDTADYTVPISYNVFDKLIEPDFHNRMQLGPGLATSWEIDGYREIVFTLRKGVRFHNGDEMTADDVAFSFSRERREGDGPVRLAQFFSNVSEANVLDEHTVQIVMEDVDPIIEQRFAMWSSEIVNKRAYRDAPSYGEWALMPIGTGPFSVADLNTDRFVLEAFDAYWGGPPNVRSLTFVEVPEVAGRIAGLAAGDFDVITVVPVDQISTIDNYDDIEVVGGPGAKLRILIFNQGDFAHPMMKNAHFRRALSLAVDRQLLVDALFAGRARVPNGLQLPSFGDVYDADYPLPQHDPERAREELARSGYDGEVIDYPLLPNVIDTEVAVAEVLREMWRAVGINVELQIRENWRQITRGHHSIRNMSATMVWQDPATILWRLFKPSVMEGRGWGWVNDTFNANGIILESEPDKAARRDAFRAMMTEWETADPMGIVLFQEVWLYGKRTDLEWQPYVLPYMDFGPNNV</sequence>
<organism evidence="5">
    <name type="scientific">Boseongicola sp. SB0664_bin_43</name>
    <dbReference type="NCBI Taxonomy" id="2604844"/>
    <lineage>
        <taxon>Bacteria</taxon>
        <taxon>Pseudomonadati</taxon>
        <taxon>Pseudomonadota</taxon>
        <taxon>Alphaproteobacteria</taxon>
        <taxon>Rhodobacterales</taxon>
        <taxon>Paracoccaceae</taxon>
        <taxon>Boseongicola</taxon>
    </lineage>
</organism>
<dbReference type="InterPro" id="IPR000914">
    <property type="entry name" value="SBP_5_dom"/>
</dbReference>
<dbReference type="Pfam" id="PF00496">
    <property type="entry name" value="SBP_bac_5"/>
    <property type="match status" value="1"/>
</dbReference>
<dbReference type="GO" id="GO:0015833">
    <property type="term" value="P:peptide transport"/>
    <property type="evidence" value="ECO:0007669"/>
    <property type="project" value="TreeGrafter"/>
</dbReference>
<dbReference type="Gene3D" id="3.40.190.10">
    <property type="entry name" value="Periplasmic binding protein-like II"/>
    <property type="match status" value="1"/>
</dbReference>
<proteinExistence type="inferred from homology"/>
<comment type="caution">
    <text evidence="5">The sequence shown here is derived from an EMBL/GenBank/DDBJ whole genome shotgun (WGS) entry which is preliminary data.</text>
</comment>
<evidence type="ECO:0000259" key="4">
    <source>
        <dbReference type="Pfam" id="PF00496"/>
    </source>
</evidence>